<proteinExistence type="predicted"/>
<evidence type="ECO:0000313" key="2">
    <source>
        <dbReference type="Proteomes" id="UP000503820"/>
    </source>
</evidence>
<accession>A0A7J0BXK5</accession>
<sequence length="69" mass="7192">MTPDSSQMWSAIAGASNISQSVASQNLRTLAKTFSSLHSLGIASPELSKSVTVRPIIESTTGKLVSTIT</sequence>
<keyword evidence="2" id="KW-1185">Reference proteome</keyword>
<gene>
    <name evidence="1" type="ORF">DSM19430T_31120</name>
</gene>
<protein>
    <submittedName>
        <fullName evidence="1">Uncharacterized protein</fullName>
    </submittedName>
</protein>
<comment type="caution">
    <text evidence="1">The sequence shown here is derived from an EMBL/GenBank/DDBJ whole genome shotgun (WGS) entry which is preliminary data.</text>
</comment>
<evidence type="ECO:0000313" key="1">
    <source>
        <dbReference type="EMBL" id="GFM38428.1"/>
    </source>
</evidence>
<dbReference type="Proteomes" id="UP000503820">
    <property type="component" value="Unassembled WGS sequence"/>
</dbReference>
<organism evidence="1 2">
    <name type="scientific">Desulfovibrio psychrotolerans</name>
    <dbReference type="NCBI Taxonomy" id="415242"/>
    <lineage>
        <taxon>Bacteria</taxon>
        <taxon>Pseudomonadati</taxon>
        <taxon>Thermodesulfobacteriota</taxon>
        <taxon>Desulfovibrionia</taxon>
        <taxon>Desulfovibrionales</taxon>
        <taxon>Desulfovibrionaceae</taxon>
        <taxon>Desulfovibrio</taxon>
    </lineage>
</organism>
<name>A0A7J0BXK5_9BACT</name>
<dbReference type="AlphaFoldDB" id="A0A7J0BXK5"/>
<reference evidence="1 2" key="1">
    <citation type="submission" date="2020-05" db="EMBL/GenBank/DDBJ databases">
        <title>Draft genome sequence of Desulfovibrio psychrotolerans JS1T.</title>
        <authorList>
            <person name="Ueno A."/>
            <person name="Tamazawa S."/>
            <person name="Tamamura S."/>
            <person name="Murakami T."/>
            <person name="Kiyama T."/>
            <person name="Inomata H."/>
            <person name="Amano Y."/>
            <person name="Miyakawa K."/>
            <person name="Tamaki H."/>
            <person name="Naganuma T."/>
            <person name="Kaneko K."/>
        </authorList>
    </citation>
    <scope>NUCLEOTIDE SEQUENCE [LARGE SCALE GENOMIC DNA]</scope>
    <source>
        <strain evidence="1 2">JS1</strain>
    </source>
</reference>
<dbReference type="EMBL" id="BLVP01000036">
    <property type="protein sequence ID" value="GFM38428.1"/>
    <property type="molecule type" value="Genomic_DNA"/>
</dbReference>
<dbReference type="RefSeq" id="WP_174411035.1">
    <property type="nucleotide sequence ID" value="NZ_BLVP01000036.1"/>
</dbReference>